<dbReference type="OrthoDB" id="110231at2"/>
<dbReference type="Gene3D" id="3.10.580.10">
    <property type="entry name" value="CBS-domain"/>
    <property type="match status" value="1"/>
</dbReference>
<evidence type="ECO:0000259" key="7">
    <source>
        <dbReference type="PROSITE" id="PS51846"/>
    </source>
</evidence>
<feature type="transmembrane region" description="Helical" evidence="5">
    <location>
        <begin position="6"/>
        <end position="28"/>
    </location>
</feature>
<dbReference type="AlphaFoldDB" id="A0A562V200"/>
<keyword evidence="4 5" id="KW-0472">Membrane</keyword>
<feature type="transmembrane region" description="Helical" evidence="5">
    <location>
        <begin position="56"/>
        <end position="78"/>
    </location>
</feature>
<accession>A0A562V200</accession>
<evidence type="ECO:0000259" key="6">
    <source>
        <dbReference type="PROSITE" id="PS51371"/>
    </source>
</evidence>
<evidence type="ECO:0000313" key="9">
    <source>
        <dbReference type="Proteomes" id="UP000321617"/>
    </source>
</evidence>
<dbReference type="SUPFAM" id="SSF54631">
    <property type="entry name" value="CBS-domain pair"/>
    <property type="match status" value="1"/>
</dbReference>
<keyword evidence="9" id="KW-1185">Reference proteome</keyword>
<gene>
    <name evidence="8" type="ORF">LX16_2642</name>
</gene>
<sequence>MSTVWALVVSLLLLVANAFFVAAEFALLASKRHRLETMAADGSRAARAALHGTRELTVMLAGAQLGITVCTVGLGALAEPALAHLLDPWFQSWGIPEQASYAIAFLIALVVVVFLHMVIGEMAPKSWAISHPETSAVMLALPFRGFAWLLRPLLLALNGMANGLVRLVGVTPQDTAAQAHGPDELRILLRESREQGFLPEQQHLMLSGALKVQSTTVADVMVPRAEMVTVPQSADAVEIEATSRDTGRSRLVVVDGDVPVGMVHIRDVVRADADTGAAELMWQPLTLAEDQTVAGAVTLMRQRRSQLALVGDGTRVVGLVALEDLLEEIIGEFEDETDTP</sequence>
<feature type="domain" description="CBS" evidence="6">
    <location>
        <begin position="280"/>
        <end position="336"/>
    </location>
</feature>
<evidence type="ECO:0000256" key="2">
    <source>
        <dbReference type="ARBA" id="ARBA00022475"/>
    </source>
</evidence>
<feature type="domain" description="CNNM transmembrane" evidence="7">
    <location>
        <begin position="1"/>
        <end position="202"/>
    </location>
</feature>
<comment type="caution">
    <text evidence="8">The sequence shown here is derived from an EMBL/GenBank/DDBJ whole genome shotgun (WGS) entry which is preliminary data.</text>
</comment>
<dbReference type="InterPro" id="IPR000644">
    <property type="entry name" value="CBS_dom"/>
</dbReference>
<feature type="transmembrane region" description="Helical" evidence="5">
    <location>
        <begin position="98"/>
        <end position="119"/>
    </location>
</feature>
<dbReference type="PROSITE" id="PS51846">
    <property type="entry name" value="CNNM"/>
    <property type="match status" value="1"/>
</dbReference>
<dbReference type="Proteomes" id="UP000321617">
    <property type="component" value="Unassembled WGS sequence"/>
</dbReference>
<evidence type="ECO:0000256" key="4">
    <source>
        <dbReference type="PROSITE-ProRule" id="PRU01193"/>
    </source>
</evidence>
<dbReference type="InterPro" id="IPR002550">
    <property type="entry name" value="CNNM"/>
</dbReference>
<dbReference type="InterPro" id="IPR046342">
    <property type="entry name" value="CBS_dom_sf"/>
</dbReference>
<dbReference type="RefSeq" id="WP_147138595.1">
    <property type="nucleotide sequence ID" value="NZ_BAABIJ010000002.1"/>
</dbReference>
<evidence type="ECO:0000313" key="8">
    <source>
        <dbReference type="EMBL" id="TWJ11904.1"/>
    </source>
</evidence>
<dbReference type="SMART" id="SM00116">
    <property type="entry name" value="CBS"/>
    <property type="match status" value="2"/>
</dbReference>
<dbReference type="Pfam" id="PF00571">
    <property type="entry name" value="CBS"/>
    <property type="match status" value="2"/>
</dbReference>
<keyword evidence="3" id="KW-0129">CBS domain</keyword>
<keyword evidence="4 5" id="KW-1133">Transmembrane helix</keyword>
<evidence type="ECO:0000256" key="5">
    <source>
        <dbReference type="SAM" id="Phobius"/>
    </source>
</evidence>
<keyword evidence="4 5" id="KW-0812">Transmembrane</keyword>
<feature type="domain" description="CBS" evidence="6">
    <location>
        <begin position="221"/>
        <end position="279"/>
    </location>
</feature>
<protein>
    <submittedName>
        <fullName evidence="8">CBS domain containing-hemolysin-like protein</fullName>
    </submittedName>
</protein>
<dbReference type="EMBL" id="VLLL01000006">
    <property type="protein sequence ID" value="TWJ11904.1"/>
    <property type="molecule type" value="Genomic_DNA"/>
</dbReference>
<proteinExistence type="predicted"/>
<comment type="subcellular location">
    <subcellularLocation>
        <location evidence="1">Cell membrane</location>
        <topology evidence="1">Multi-pass membrane protein</topology>
    </subcellularLocation>
</comment>
<organism evidence="8 9">
    <name type="scientific">Stackebrandtia albiflava</name>
    <dbReference type="NCBI Taxonomy" id="406432"/>
    <lineage>
        <taxon>Bacteria</taxon>
        <taxon>Bacillati</taxon>
        <taxon>Actinomycetota</taxon>
        <taxon>Actinomycetes</taxon>
        <taxon>Glycomycetales</taxon>
        <taxon>Glycomycetaceae</taxon>
        <taxon>Stackebrandtia</taxon>
    </lineage>
</organism>
<evidence type="ECO:0000256" key="3">
    <source>
        <dbReference type="PROSITE-ProRule" id="PRU00703"/>
    </source>
</evidence>
<dbReference type="Pfam" id="PF01595">
    <property type="entry name" value="CNNM"/>
    <property type="match status" value="1"/>
</dbReference>
<dbReference type="PANTHER" id="PTHR43099:SF5">
    <property type="entry name" value="HLYC_CORC FAMILY TRANSPORTER"/>
    <property type="match status" value="1"/>
</dbReference>
<evidence type="ECO:0000256" key="1">
    <source>
        <dbReference type="ARBA" id="ARBA00004651"/>
    </source>
</evidence>
<dbReference type="GO" id="GO:0005886">
    <property type="term" value="C:plasma membrane"/>
    <property type="evidence" value="ECO:0007669"/>
    <property type="project" value="UniProtKB-SubCell"/>
</dbReference>
<reference evidence="8 9" key="1">
    <citation type="journal article" date="2013" name="Stand. Genomic Sci.">
        <title>Genomic Encyclopedia of Type Strains, Phase I: The one thousand microbial genomes (KMG-I) project.</title>
        <authorList>
            <person name="Kyrpides N.C."/>
            <person name="Woyke T."/>
            <person name="Eisen J.A."/>
            <person name="Garrity G."/>
            <person name="Lilburn T.G."/>
            <person name="Beck B.J."/>
            <person name="Whitman W.B."/>
            <person name="Hugenholtz P."/>
            <person name="Klenk H.P."/>
        </authorList>
    </citation>
    <scope>NUCLEOTIDE SEQUENCE [LARGE SCALE GENOMIC DNA]</scope>
    <source>
        <strain evidence="8 9">DSM 45044</strain>
    </source>
</reference>
<dbReference type="InterPro" id="IPR051676">
    <property type="entry name" value="UPF0053_domain"/>
</dbReference>
<name>A0A562V200_9ACTN</name>
<keyword evidence="2" id="KW-1003">Cell membrane</keyword>
<dbReference type="PROSITE" id="PS51371">
    <property type="entry name" value="CBS"/>
    <property type="match status" value="2"/>
</dbReference>
<dbReference type="PANTHER" id="PTHR43099">
    <property type="entry name" value="UPF0053 PROTEIN YRKA"/>
    <property type="match status" value="1"/>
</dbReference>